<evidence type="ECO:0000256" key="3">
    <source>
        <dbReference type="ARBA" id="ARBA00022737"/>
    </source>
</evidence>
<keyword evidence="15" id="KW-1185">Reference proteome</keyword>
<dbReference type="Gene3D" id="2.60.40.60">
    <property type="entry name" value="Cadherins"/>
    <property type="match status" value="1"/>
</dbReference>
<feature type="region of interest" description="Disordered" evidence="9">
    <location>
        <begin position="1100"/>
        <end position="1123"/>
    </location>
</feature>
<feature type="region of interest" description="Disordered" evidence="9">
    <location>
        <begin position="1021"/>
        <end position="1044"/>
    </location>
</feature>
<evidence type="ECO:0000256" key="2">
    <source>
        <dbReference type="ARBA" id="ARBA00022536"/>
    </source>
</evidence>
<dbReference type="PROSITE" id="PS00022">
    <property type="entry name" value="EGF_1"/>
    <property type="match status" value="5"/>
</dbReference>
<evidence type="ECO:0000256" key="1">
    <source>
        <dbReference type="ARBA" id="ARBA00004370"/>
    </source>
</evidence>
<dbReference type="Gene3D" id="2.10.25.10">
    <property type="entry name" value="Laminin"/>
    <property type="match status" value="5"/>
</dbReference>
<evidence type="ECO:0000256" key="6">
    <source>
        <dbReference type="ARBA" id="ARBA00023157"/>
    </source>
</evidence>
<feature type="compositionally biased region" description="Polar residues" evidence="9">
    <location>
        <begin position="1213"/>
        <end position="1222"/>
    </location>
</feature>
<dbReference type="PROSITE" id="PS00010">
    <property type="entry name" value="ASX_HYDROXYL"/>
    <property type="match status" value="2"/>
</dbReference>
<evidence type="ECO:0000259" key="11">
    <source>
        <dbReference type="PROSITE" id="PS50025"/>
    </source>
</evidence>
<dbReference type="InterPro" id="IPR002126">
    <property type="entry name" value="Cadherin-like_dom"/>
</dbReference>
<keyword evidence="2 8" id="KW-0245">EGF-like domain</keyword>
<dbReference type="PANTHER" id="PTHR24044:SF420">
    <property type="entry name" value="DELTA AND NOTCH-LIKE EPIDERMAL GROWTH FACTOR-RELATED RECEPTOR ISOFORM X1"/>
    <property type="match status" value="1"/>
</dbReference>
<dbReference type="SUPFAM" id="SSF57196">
    <property type="entry name" value="EGF/Laminin"/>
    <property type="match status" value="2"/>
</dbReference>
<dbReference type="InterPro" id="IPR000152">
    <property type="entry name" value="EGF-type_Asp/Asn_hydroxyl_site"/>
</dbReference>
<feature type="domain" description="Laminin G" evidence="11">
    <location>
        <begin position="730"/>
        <end position="904"/>
    </location>
</feature>
<comment type="caution">
    <text evidence="8">Lacks conserved residue(s) required for the propagation of feature annotation.</text>
</comment>
<dbReference type="Pfam" id="PF02210">
    <property type="entry name" value="Laminin_G_2"/>
    <property type="match status" value="2"/>
</dbReference>
<evidence type="ECO:0000256" key="7">
    <source>
        <dbReference type="PROSITE-ProRule" id="PRU00043"/>
    </source>
</evidence>
<feature type="domain" description="EGF-like" evidence="12">
    <location>
        <begin position="408"/>
        <end position="445"/>
    </location>
</feature>
<dbReference type="InterPro" id="IPR018097">
    <property type="entry name" value="EGF_Ca-bd_CS"/>
</dbReference>
<keyword evidence="10" id="KW-0812">Transmembrane</keyword>
<keyword evidence="4 7" id="KW-0106">Calcium</keyword>
<dbReference type="PROSITE" id="PS50025">
    <property type="entry name" value="LAM_G_DOMAIN"/>
    <property type="match status" value="2"/>
</dbReference>
<dbReference type="FunFam" id="2.10.25.10:FF:000151">
    <property type="entry name" value="FAT atypical cadherin 4"/>
    <property type="match status" value="1"/>
</dbReference>
<evidence type="ECO:0000313" key="15">
    <source>
        <dbReference type="Proteomes" id="UP001634394"/>
    </source>
</evidence>
<dbReference type="SMART" id="SM00282">
    <property type="entry name" value="LamG"/>
    <property type="match status" value="2"/>
</dbReference>
<dbReference type="InterPro" id="IPR013320">
    <property type="entry name" value="ConA-like_dom_sf"/>
</dbReference>
<evidence type="ECO:0000256" key="8">
    <source>
        <dbReference type="PROSITE-ProRule" id="PRU00076"/>
    </source>
</evidence>
<dbReference type="SMART" id="SM00179">
    <property type="entry name" value="EGF_CA"/>
    <property type="match status" value="4"/>
</dbReference>
<reference evidence="14 15" key="1">
    <citation type="submission" date="2024-11" db="EMBL/GenBank/DDBJ databases">
        <title>Chromosome-level genome assembly of the freshwater bivalve Anodonta woodiana.</title>
        <authorList>
            <person name="Chen X."/>
        </authorList>
    </citation>
    <scope>NUCLEOTIDE SEQUENCE [LARGE SCALE GENOMIC DNA]</scope>
    <source>
        <strain evidence="14">MN2024</strain>
        <tissue evidence="14">Gills</tissue>
    </source>
</reference>
<dbReference type="GO" id="GO:0005509">
    <property type="term" value="F:calcium ion binding"/>
    <property type="evidence" value="ECO:0007669"/>
    <property type="project" value="UniProtKB-UniRule"/>
</dbReference>
<comment type="subcellular location">
    <subcellularLocation>
        <location evidence="1">Membrane</location>
    </subcellularLocation>
</comment>
<keyword evidence="10" id="KW-1133">Transmembrane helix</keyword>
<keyword evidence="5 10" id="KW-0472">Membrane</keyword>
<feature type="disulfide bond" evidence="8">
    <location>
        <begin position="472"/>
        <end position="481"/>
    </location>
</feature>
<dbReference type="Pfam" id="PF07645">
    <property type="entry name" value="EGF_CA"/>
    <property type="match status" value="1"/>
</dbReference>
<protein>
    <submittedName>
        <fullName evidence="14">Uncharacterized protein</fullName>
    </submittedName>
</protein>
<evidence type="ECO:0000256" key="9">
    <source>
        <dbReference type="SAM" id="MobiDB-lite"/>
    </source>
</evidence>
<dbReference type="Proteomes" id="UP001634394">
    <property type="component" value="Unassembled WGS sequence"/>
</dbReference>
<sequence length="1425" mass="156705">MILLEDVNDNSPQFVQPSVVYVTENQKVGTTVARLAQFTTDPDTSTPPEQGFLYTEVSGNIMEYSFFDIQTDGLVVTRAVIDREKNPSFLVPIIVSDMGSPKMSSTLTFTVIVRDINDNIPTARHLTSFVTLLDGKLPTGAIANVKPQDQDLIGSYVCDIQTGDKSIFRITPNSCNLTIISFPTSTSYVLRIQGSDGLGNASYDTEVKFILFNNDTLGNTIVIRIENSTGEQFMEKSYTKFISFLKGQFIQSETVILYGLMPVNFDLLLFLAVKKSNQEYYSLNNLNVKISAISSSIQSAAGIKIKVVSFSPCLTNPCNNDGECLNEINAESVVVLADSLNQSLSNPVLSLISFCKCPPQFTGPVCSTPSPSCGQVFCQNGAQCINNSDNSKYCRCPGGWQGNSCETDINECVQRNPCQNEAVCTNQQGSYECACQDGFWGKNCENGSNYCQSNPCNNGTCKNAMGNFTCICPYNQWGDRCQYSSVGFEEGSYMEFPKLTELNNEIDVVFASIKKYSLLLYNPSSIEGSTEFLALEIVNGFVRFSFALGYEEPTRLTIPIDVTTGSWFRVRVDRNRSISKVRVSACPTNQATCDDCQVGSSCYAEGLQSSDEKLDLGNQTLTIGGIKNTTMLSHSGQISSHDFVGCIRYFYINGLDKIKQEAISDSGIKNVCPRSQPTSLCDQVQCKNEGICIDGWSAARCKCPTKYTGTQCEEKVEPFGFAPGGFILIQPKESFHRDQLVGIPSRKKRSTSESSTFIRFRKTSGKGVLLFTATSNAYTILTMQGETMSFTVNQYGTFKSLTMDGISDGVWHNVTVIITANIIQMKLDDRQPKILPQSTFQFTSPDVVELSLGGLQEAHTVEEETFKDFDGCISAFQLDGTDVPLNGTTERYTVTVVGGVQKACSALCTSGGMCNENAKCTPNGETVLCLLNNSSTEASLSIGVIIVIAFFGVIIIVIIVAFIICRQRRMFCLAKKGPGFDNGHVKSVNNSGHSHQDSGFGEQLNEGDIIQSHIANELHPTSRFGNSGHSVRPDLIGSDTSGRLPLQMDDGTVIIDNASDLTNLRNLHDDAPEHYDLENASSIAPSDIDVFDHYRHFRDGKEPRHRHKQSHSHKQHDSSFHQNRHSPALVTSVPYMHDIARNNSPGVRNSPLNQLSRHNPSPLSSPLTHYNVNGMPVTELKGSHTKSDQSLASHTSRSSSSSVPTKPKRQMLPNGNTKQGNLLHNKKSSHHYDNQLLKGLTMEEVDRLNSRPRESPASLQEAVSSSSENNNSKNYRKPGKRYHETNTLLDPPDTSSEDSANDSFTCSEFEYENEKGKNEFDPTSMIFSNLQEVENENDDGAQHGRVFKKLDGLDSGGNSFSSNVGSSDEGPGRIKPINGTFNWDDLLNWGPRFEKLVGVFTDIALLPDADNLDCMEGKTDSEEYV</sequence>
<feature type="domain" description="EGF-like" evidence="12">
    <location>
        <begin position="369"/>
        <end position="406"/>
    </location>
</feature>
<dbReference type="PROSITE" id="PS01186">
    <property type="entry name" value="EGF_2"/>
    <property type="match status" value="2"/>
</dbReference>
<dbReference type="PROSITE" id="PS00232">
    <property type="entry name" value="CADHERIN_1"/>
    <property type="match status" value="1"/>
</dbReference>
<feature type="compositionally biased region" description="Polar residues" evidence="9">
    <location>
        <begin position="1141"/>
        <end position="1171"/>
    </location>
</feature>
<feature type="compositionally biased region" description="Low complexity" evidence="9">
    <location>
        <begin position="1190"/>
        <end position="1202"/>
    </location>
</feature>
<dbReference type="InterPro" id="IPR001791">
    <property type="entry name" value="Laminin_G"/>
</dbReference>
<feature type="domain" description="Cadherin" evidence="13">
    <location>
        <begin position="14"/>
        <end position="123"/>
    </location>
</feature>
<feature type="region of interest" description="Disordered" evidence="9">
    <location>
        <begin position="1139"/>
        <end position="1226"/>
    </location>
</feature>
<keyword evidence="6 8" id="KW-1015">Disulfide bond</keyword>
<dbReference type="GO" id="GO:0016020">
    <property type="term" value="C:membrane"/>
    <property type="evidence" value="ECO:0007669"/>
    <property type="project" value="UniProtKB-SubCell"/>
</dbReference>
<dbReference type="InterPro" id="IPR001881">
    <property type="entry name" value="EGF-like_Ca-bd_dom"/>
</dbReference>
<dbReference type="InterPro" id="IPR049883">
    <property type="entry name" value="NOTCH1_EGF-like"/>
</dbReference>
<dbReference type="SMART" id="SM00112">
    <property type="entry name" value="CA"/>
    <property type="match status" value="1"/>
</dbReference>
<dbReference type="SUPFAM" id="SSF49313">
    <property type="entry name" value="Cadherin-like"/>
    <property type="match status" value="2"/>
</dbReference>
<feature type="domain" description="EGF-like" evidence="12">
    <location>
        <begin position="447"/>
        <end position="482"/>
    </location>
</feature>
<dbReference type="InterPro" id="IPR000742">
    <property type="entry name" value="EGF"/>
</dbReference>
<feature type="disulfide bond" evidence="8">
    <location>
        <begin position="451"/>
        <end position="461"/>
    </location>
</feature>
<feature type="compositionally biased region" description="Basic residues" evidence="9">
    <location>
        <begin position="1103"/>
        <end position="1114"/>
    </location>
</feature>
<dbReference type="PROSITE" id="PS01187">
    <property type="entry name" value="EGF_CA"/>
    <property type="match status" value="1"/>
</dbReference>
<feature type="compositionally biased region" description="Polar residues" evidence="9">
    <location>
        <begin position="1285"/>
        <end position="1294"/>
    </location>
</feature>
<dbReference type="CDD" id="cd11304">
    <property type="entry name" value="Cadherin_repeat"/>
    <property type="match status" value="1"/>
</dbReference>
<dbReference type="EMBL" id="JBJQND010000004">
    <property type="protein sequence ID" value="KAL3880062.1"/>
    <property type="molecule type" value="Genomic_DNA"/>
</dbReference>
<dbReference type="CDD" id="cd00054">
    <property type="entry name" value="EGF_CA"/>
    <property type="match status" value="4"/>
</dbReference>
<dbReference type="PANTHER" id="PTHR24044">
    <property type="entry name" value="NOTCH LIGAND FAMILY MEMBER"/>
    <property type="match status" value="1"/>
</dbReference>
<organism evidence="14 15">
    <name type="scientific">Sinanodonta woodiana</name>
    <name type="common">Chinese pond mussel</name>
    <name type="synonym">Anodonta woodiana</name>
    <dbReference type="NCBI Taxonomy" id="1069815"/>
    <lineage>
        <taxon>Eukaryota</taxon>
        <taxon>Metazoa</taxon>
        <taxon>Spiralia</taxon>
        <taxon>Lophotrochozoa</taxon>
        <taxon>Mollusca</taxon>
        <taxon>Bivalvia</taxon>
        <taxon>Autobranchia</taxon>
        <taxon>Heteroconchia</taxon>
        <taxon>Palaeoheterodonta</taxon>
        <taxon>Unionida</taxon>
        <taxon>Unionoidea</taxon>
        <taxon>Unionidae</taxon>
        <taxon>Unioninae</taxon>
        <taxon>Sinanodonta</taxon>
    </lineage>
</organism>
<evidence type="ECO:0000256" key="5">
    <source>
        <dbReference type="ARBA" id="ARBA00023136"/>
    </source>
</evidence>
<dbReference type="PROSITE" id="PS50026">
    <property type="entry name" value="EGF_3"/>
    <property type="match status" value="4"/>
</dbReference>
<dbReference type="Gene3D" id="2.60.120.200">
    <property type="match status" value="2"/>
</dbReference>
<evidence type="ECO:0000313" key="14">
    <source>
        <dbReference type="EMBL" id="KAL3880062.1"/>
    </source>
</evidence>
<comment type="caution">
    <text evidence="14">The sequence shown here is derived from an EMBL/GenBank/DDBJ whole genome shotgun (WGS) entry which is preliminary data.</text>
</comment>
<dbReference type="InterPro" id="IPR050906">
    <property type="entry name" value="Notch_signaling"/>
</dbReference>
<dbReference type="InterPro" id="IPR020894">
    <property type="entry name" value="Cadherin_CS"/>
</dbReference>
<dbReference type="PROSITE" id="PS50268">
    <property type="entry name" value="CADHERIN_2"/>
    <property type="match status" value="1"/>
</dbReference>
<feature type="disulfide bond" evidence="8">
    <location>
        <begin position="435"/>
        <end position="444"/>
    </location>
</feature>
<evidence type="ECO:0000256" key="4">
    <source>
        <dbReference type="ARBA" id="ARBA00022837"/>
    </source>
</evidence>
<evidence type="ECO:0000256" key="10">
    <source>
        <dbReference type="SAM" id="Phobius"/>
    </source>
</evidence>
<evidence type="ECO:0000259" key="12">
    <source>
        <dbReference type="PROSITE" id="PS50026"/>
    </source>
</evidence>
<feature type="region of interest" description="Disordered" evidence="9">
    <location>
        <begin position="1248"/>
        <end position="1302"/>
    </location>
</feature>
<accession>A0ABD3X1Z2</accession>
<feature type="domain" description="Laminin G" evidence="11">
    <location>
        <begin position="483"/>
        <end position="672"/>
    </location>
</feature>
<name>A0ABD3X1Z2_SINWO</name>
<keyword evidence="3" id="KW-0677">Repeat</keyword>
<dbReference type="SUPFAM" id="SSF49899">
    <property type="entry name" value="Concanavalin A-like lectins/glucanases"/>
    <property type="match status" value="2"/>
</dbReference>
<dbReference type="SMART" id="SM00181">
    <property type="entry name" value="EGF"/>
    <property type="match status" value="5"/>
</dbReference>
<gene>
    <name evidence="14" type="ORF">ACJMK2_032333</name>
</gene>
<dbReference type="CDD" id="cd00110">
    <property type="entry name" value="LamG"/>
    <property type="match status" value="2"/>
</dbReference>
<dbReference type="Pfam" id="PF00028">
    <property type="entry name" value="Cadherin"/>
    <property type="match status" value="1"/>
</dbReference>
<evidence type="ECO:0000259" key="13">
    <source>
        <dbReference type="PROSITE" id="PS50268"/>
    </source>
</evidence>
<feature type="disulfide bond" evidence="8">
    <location>
        <begin position="396"/>
        <end position="405"/>
    </location>
</feature>
<feature type="transmembrane region" description="Helical" evidence="10">
    <location>
        <begin position="940"/>
        <end position="965"/>
    </location>
</feature>
<feature type="compositionally biased region" description="Low complexity" evidence="9">
    <location>
        <begin position="1264"/>
        <end position="1273"/>
    </location>
</feature>
<proteinExistence type="predicted"/>
<feature type="disulfide bond" evidence="8">
    <location>
        <begin position="703"/>
        <end position="712"/>
    </location>
</feature>
<feature type="domain" description="EGF-like" evidence="12">
    <location>
        <begin position="677"/>
        <end position="713"/>
    </location>
</feature>
<dbReference type="InterPro" id="IPR015919">
    <property type="entry name" value="Cadherin-like_sf"/>
</dbReference>